<keyword evidence="2" id="KW-0472">Membrane</keyword>
<evidence type="ECO:0000256" key="2">
    <source>
        <dbReference type="SAM" id="Phobius"/>
    </source>
</evidence>
<feature type="region of interest" description="Disordered" evidence="1">
    <location>
        <begin position="157"/>
        <end position="200"/>
    </location>
</feature>
<feature type="compositionally biased region" description="Polar residues" evidence="1">
    <location>
        <begin position="185"/>
        <end position="200"/>
    </location>
</feature>
<dbReference type="InterPro" id="IPR036390">
    <property type="entry name" value="WH_DNA-bd_sf"/>
</dbReference>
<accession>A0A915CWV0</accession>
<dbReference type="SMART" id="SM00956">
    <property type="entry name" value="RQC"/>
    <property type="match status" value="1"/>
</dbReference>
<protein>
    <submittedName>
        <fullName evidence="5">RQC domain-containing protein</fullName>
    </submittedName>
</protein>
<evidence type="ECO:0000313" key="5">
    <source>
        <dbReference type="WBParaSite" id="jg13188"/>
    </source>
</evidence>
<dbReference type="WBParaSite" id="jg13188">
    <property type="protein sequence ID" value="jg13188"/>
    <property type="gene ID" value="jg13188"/>
</dbReference>
<dbReference type="AlphaFoldDB" id="A0A915CWV0"/>
<feature type="region of interest" description="Disordered" evidence="1">
    <location>
        <begin position="233"/>
        <end position="259"/>
    </location>
</feature>
<feature type="compositionally biased region" description="Basic and acidic residues" evidence="1">
    <location>
        <begin position="52"/>
        <end position="61"/>
    </location>
</feature>
<dbReference type="Proteomes" id="UP000887574">
    <property type="component" value="Unplaced"/>
</dbReference>
<evidence type="ECO:0000259" key="3">
    <source>
        <dbReference type="SMART" id="SM00956"/>
    </source>
</evidence>
<sequence>MHQVPSSRSVEFNGKEYKPKPRVPFGNYRFVPIDLNARAPKLNCCGGGPHKLSSENEKKETSGAYSCANMPTVSSKESSKLLPSDSPIARPAATKSTRRPNDVRDEISLVSPLQKPVISSNSNAVRQEQVSGGTRASLGGVSFSTCVKAMVSSYEKSSGTKSVPELKQPAHQSALRGIGVDSTDKPSNQRRQQSAKNIAQKTIPKIYSITDSFDDPAIDEDLQQQCDSDFNSKPIITSINGSEGERKVKNDSVDESSSTPQVIDKYQYYGMGIGNKRKSTGEITNLPQKYTLDMQKEAVLVVGSIATMGEQSMNYLVELYRGKLSQNKIESAQAKGHVKLPMFGLGVILSANDIKRFFQALVDKGLLKQRIQVDRPPYQHIYLDVTLKGKAFVTSSCKVARQSQNKVVLPVDRESARRTQTNKEKSVVLLATLLQMRVVSILVLICVIVVIFSLLSVIVAFG</sequence>
<feature type="region of interest" description="Disordered" evidence="1">
    <location>
        <begin position="48"/>
        <end position="103"/>
    </location>
</feature>
<keyword evidence="2" id="KW-1133">Transmembrane helix</keyword>
<dbReference type="InterPro" id="IPR018982">
    <property type="entry name" value="RQC_domain"/>
</dbReference>
<feature type="transmembrane region" description="Helical" evidence="2">
    <location>
        <begin position="438"/>
        <end position="461"/>
    </location>
</feature>
<dbReference type="GO" id="GO:0006260">
    <property type="term" value="P:DNA replication"/>
    <property type="evidence" value="ECO:0007669"/>
    <property type="project" value="InterPro"/>
</dbReference>
<dbReference type="SUPFAM" id="SSF46785">
    <property type="entry name" value="Winged helix' DNA-binding domain"/>
    <property type="match status" value="1"/>
</dbReference>
<organism evidence="4 5">
    <name type="scientific">Ditylenchus dipsaci</name>
    <dbReference type="NCBI Taxonomy" id="166011"/>
    <lineage>
        <taxon>Eukaryota</taxon>
        <taxon>Metazoa</taxon>
        <taxon>Ecdysozoa</taxon>
        <taxon>Nematoda</taxon>
        <taxon>Chromadorea</taxon>
        <taxon>Rhabditida</taxon>
        <taxon>Tylenchina</taxon>
        <taxon>Tylenchomorpha</taxon>
        <taxon>Sphaerularioidea</taxon>
        <taxon>Anguinidae</taxon>
        <taxon>Anguininae</taxon>
        <taxon>Ditylenchus</taxon>
    </lineage>
</organism>
<keyword evidence="4" id="KW-1185">Reference proteome</keyword>
<feature type="domain" description="RQC" evidence="3">
    <location>
        <begin position="293"/>
        <end position="405"/>
    </location>
</feature>
<reference evidence="5" key="1">
    <citation type="submission" date="2022-11" db="UniProtKB">
        <authorList>
            <consortium name="WormBaseParasite"/>
        </authorList>
    </citation>
    <scope>IDENTIFICATION</scope>
</reference>
<dbReference type="Pfam" id="PF09382">
    <property type="entry name" value="RQC"/>
    <property type="match status" value="1"/>
</dbReference>
<dbReference type="GO" id="GO:0043138">
    <property type="term" value="F:3'-5' DNA helicase activity"/>
    <property type="evidence" value="ECO:0007669"/>
    <property type="project" value="InterPro"/>
</dbReference>
<proteinExistence type="predicted"/>
<feature type="compositionally biased region" description="Basic and acidic residues" evidence="1">
    <location>
        <begin position="243"/>
        <end position="252"/>
    </location>
</feature>
<evidence type="ECO:0000256" key="1">
    <source>
        <dbReference type="SAM" id="MobiDB-lite"/>
    </source>
</evidence>
<evidence type="ECO:0000313" key="4">
    <source>
        <dbReference type="Proteomes" id="UP000887574"/>
    </source>
</evidence>
<keyword evidence="2" id="KW-0812">Transmembrane</keyword>
<dbReference type="Gene3D" id="1.10.10.10">
    <property type="entry name" value="Winged helix-like DNA-binding domain superfamily/Winged helix DNA-binding domain"/>
    <property type="match status" value="1"/>
</dbReference>
<dbReference type="GO" id="GO:0006281">
    <property type="term" value="P:DNA repair"/>
    <property type="evidence" value="ECO:0007669"/>
    <property type="project" value="InterPro"/>
</dbReference>
<dbReference type="InterPro" id="IPR036388">
    <property type="entry name" value="WH-like_DNA-bd_sf"/>
</dbReference>
<name>A0A915CWV0_9BILA</name>